<dbReference type="AlphaFoldDB" id="A0AA38MDU8"/>
<name>A0AA38MDU8_9CUCU</name>
<dbReference type="EMBL" id="JALNTZ010000004">
    <property type="protein sequence ID" value="KAJ3653300.1"/>
    <property type="molecule type" value="Genomic_DNA"/>
</dbReference>
<organism evidence="2 3">
    <name type="scientific">Zophobas morio</name>
    <dbReference type="NCBI Taxonomy" id="2755281"/>
    <lineage>
        <taxon>Eukaryota</taxon>
        <taxon>Metazoa</taxon>
        <taxon>Ecdysozoa</taxon>
        <taxon>Arthropoda</taxon>
        <taxon>Hexapoda</taxon>
        <taxon>Insecta</taxon>
        <taxon>Pterygota</taxon>
        <taxon>Neoptera</taxon>
        <taxon>Endopterygota</taxon>
        <taxon>Coleoptera</taxon>
        <taxon>Polyphaga</taxon>
        <taxon>Cucujiformia</taxon>
        <taxon>Tenebrionidae</taxon>
        <taxon>Zophobas</taxon>
    </lineage>
</organism>
<feature type="region of interest" description="Disordered" evidence="1">
    <location>
        <begin position="1"/>
        <end position="25"/>
    </location>
</feature>
<protein>
    <submittedName>
        <fullName evidence="2">Uncharacterized protein</fullName>
    </submittedName>
</protein>
<gene>
    <name evidence="2" type="ORF">Zmor_012559</name>
</gene>
<evidence type="ECO:0000256" key="1">
    <source>
        <dbReference type="SAM" id="MobiDB-lite"/>
    </source>
</evidence>
<keyword evidence="3" id="KW-1185">Reference proteome</keyword>
<reference evidence="2" key="1">
    <citation type="journal article" date="2023" name="G3 (Bethesda)">
        <title>Whole genome assemblies of Zophobas morio and Tenebrio molitor.</title>
        <authorList>
            <person name="Kaur S."/>
            <person name="Stinson S.A."/>
            <person name="diCenzo G.C."/>
        </authorList>
    </citation>
    <scope>NUCLEOTIDE SEQUENCE</scope>
    <source>
        <strain evidence="2">QUZm001</strain>
    </source>
</reference>
<evidence type="ECO:0000313" key="2">
    <source>
        <dbReference type="EMBL" id="KAJ3653300.1"/>
    </source>
</evidence>
<feature type="compositionally biased region" description="Basic residues" evidence="1">
    <location>
        <begin position="1"/>
        <end position="18"/>
    </location>
</feature>
<dbReference type="Proteomes" id="UP001168821">
    <property type="component" value="Unassembled WGS sequence"/>
</dbReference>
<proteinExistence type="predicted"/>
<accession>A0AA38MDU8</accession>
<evidence type="ECO:0000313" key="3">
    <source>
        <dbReference type="Proteomes" id="UP001168821"/>
    </source>
</evidence>
<sequence>MDNPHTQRHKTVPIRRRCGQSSNSTSADIEGTFIPLSSSDSAWNGINFVNTKFTDDEDEDVIRIVDLQCDEKPPLLLLFPDLEKKDVELLASTTSTTQVAQILVGKKADFSLLKPSKKLNPEQCRLPPLVESPAEHCSDDEELGE</sequence>
<feature type="region of interest" description="Disordered" evidence="1">
    <location>
        <begin position="123"/>
        <end position="145"/>
    </location>
</feature>
<comment type="caution">
    <text evidence="2">The sequence shown here is derived from an EMBL/GenBank/DDBJ whole genome shotgun (WGS) entry which is preliminary data.</text>
</comment>